<feature type="non-terminal residue" evidence="2">
    <location>
        <position position="50"/>
    </location>
</feature>
<dbReference type="AlphaFoldDB" id="A0A9X9Q9F3"/>
<evidence type="ECO:0000256" key="1">
    <source>
        <dbReference type="SAM" id="MobiDB-lite"/>
    </source>
</evidence>
<organism evidence="2 3">
    <name type="scientific">Gulo gulo</name>
    <name type="common">Wolverine</name>
    <name type="synonym">Gluton</name>
    <dbReference type="NCBI Taxonomy" id="48420"/>
    <lineage>
        <taxon>Eukaryota</taxon>
        <taxon>Metazoa</taxon>
        <taxon>Chordata</taxon>
        <taxon>Craniata</taxon>
        <taxon>Vertebrata</taxon>
        <taxon>Euteleostomi</taxon>
        <taxon>Mammalia</taxon>
        <taxon>Eutheria</taxon>
        <taxon>Laurasiatheria</taxon>
        <taxon>Carnivora</taxon>
        <taxon>Caniformia</taxon>
        <taxon>Musteloidea</taxon>
        <taxon>Mustelidae</taxon>
        <taxon>Guloninae</taxon>
        <taxon>Gulo</taxon>
    </lineage>
</organism>
<evidence type="ECO:0000313" key="3">
    <source>
        <dbReference type="Proteomes" id="UP000269945"/>
    </source>
</evidence>
<dbReference type="EMBL" id="CYRY02045252">
    <property type="protein sequence ID" value="VCX40601.1"/>
    <property type="molecule type" value="Genomic_DNA"/>
</dbReference>
<comment type="caution">
    <text evidence="2">The sequence shown here is derived from an EMBL/GenBank/DDBJ whole genome shotgun (WGS) entry which is preliminary data.</text>
</comment>
<keyword evidence="3" id="KW-1185">Reference proteome</keyword>
<proteinExistence type="predicted"/>
<evidence type="ECO:0000313" key="2">
    <source>
        <dbReference type="EMBL" id="VCX40601.1"/>
    </source>
</evidence>
<gene>
    <name evidence="2" type="ORF">BN2614_LOCUS2</name>
</gene>
<sequence>MLRSTSTVTLLSGSGARAPGAPSRRANVCRLRLTVPPESPASEPGEKKTE</sequence>
<feature type="region of interest" description="Disordered" evidence="1">
    <location>
        <begin position="1"/>
        <end position="27"/>
    </location>
</feature>
<accession>A0A9X9Q9F3</accession>
<feature type="compositionally biased region" description="Low complexity" evidence="1">
    <location>
        <begin position="1"/>
        <end position="26"/>
    </location>
</feature>
<reference evidence="2 3" key="1">
    <citation type="submission" date="2018-10" db="EMBL/GenBank/DDBJ databases">
        <authorList>
            <person name="Ekblom R."/>
            <person name="Jareborg N."/>
        </authorList>
    </citation>
    <scope>NUCLEOTIDE SEQUENCE [LARGE SCALE GENOMIC DNA]</scope>
    <source>
        <tissue evidence="2">Muscle</tissue>
    </source>
</reference>
<dbReference type="Proteomes" id="UP000269945">
    <property type="component" value="Unassembled WGS sequence"/>
</dbReference>
<name>A0A9X9Q9F3_GULGU</name>
<protein>
    <submittedName>
        <fullName evidence="2">Uncharacterized protein</fullName>
    </submittedName>
</protein>